<evidence type="ECO:0000259" key="2">
    <source>
        <dbReference type="PROSITE" id="PS50043"/>
    </source>
</evidence>
<dbReference type="GO" id="GO:0006355">
    <property type="term" value="P:regulation of DNA-templated transcription"/>
    <property type="evidence" value="ECO:0007669"/>
    <property type="project" value="InterPro"/>
</dbReference>
<proteinExistence type="predicted"/>
<sequence>MQIIFFSSDENTINEWRNKYNTQDFKSCYDIESLNNEIKNIEKFILVCDYDSIAHDLNTLISSKTLPYYSVVLERSPAIATGKILIKNGVKAYGNSKMLLKHFNQLVDTVKENKTWTYPELTAALVKSTKKTSINSDAAELIESRLTLKERDVVLLVLEGLTNDAIANELGITTRTVKAHISSIFSKLHVNDRISLVLLLK</sequence>
<evidence type="ECO:0000313" key="4">
    <source>
        <dbReference type="Proteomes" id="UP000326944"/>
    </source>
</evidence>
<dbReference type="EMBL" id="CP043617">
    <property type="protein sequence ID" value="QFR48953.1"/>
    <property type="molecule type" value="Genomic_DNA"/>
</dbReference>
<feature type="domain" description="HTH luxR-type" evidence="2">
    <location>
        <begin position="144"/>
        <end position="201"/>
    </location>
</feature>
<dbReference type="GO" id="GO:0003677">
    <property type="term" value="F:DNA binding"/>
    <property type="evidence" value="ECO:0007669"/>
    <property type="project" value="UniProtKB-KW"/>
</dbReference>
<dbReference type="KEGG" id="sulg:FJR48_04140"/>
<dbReference type="InterPro" id="IPR036388">
    <property type="entry name" value="WH-like_DNA-bd_sf"/>
</dbReference>
<dbReference type="InterPro" id="IPR016032">
    <property type="entry name" value="Sig_transdc_resp-reg_C-effctor"/>
</dbReference>
<dbReference type="InterPro" id="IPR000792">
    <property type="entry name" value="Tscrpt_reg_LuxR_C"/>
</dbReference>
<evidence type="ECO:0000256" key="1">
    <source>
        <dbReference type="ARBA" id="ARBA00023125"/>
    </source>
</evidence>
<dbReference type="PROSITE" id="PS50043">
    <property type="entry name" value="HTH_LUXR_2"/>
    <property type="match status" value="1"/>
</dbReference>
<dbReference type="Proteomes" id="UP000326944">
    <property type="component" value="Chromosome"/>
</dbReference>
<gene>
    <name evidence="3" type="ORF">FJR48_04140</name>
</gene>
<dbReference type="PANTHER" id="PTHR43214:SF43">
    <property type="entry name" value="TWO-COMPONENT RESPONSE REGULATOR"/>
    <property type="match status" value="1"/>
</dbReference>
<dbReference type="Pfam" id="PF00196">
    <property type="entry name" value="GerE"/>
    <property type="match status" value="1"/>
</dbReference>
<dbReference type="PANTHER" id="PTHR43214">
    <property type="entry name" value="TWO-COMPONENT RESPONSE REGULATOR"/>
    <property type="match status" value="1"/>
</dbReference>
<accession>A0A5P8NZT3</accession>
<dbReference type="SMART" id="SM00421">
    <property type="entry name" value="HTH_LUXR"/>
    <property type="match status" value="1"/>
</dbReference>
<evidence type="ECO:0000313" key="3">
    <source>
        <dbReference type="EMBL" id="QFR48953.1"/>
    </source>
</evidence>
<dbReference type="CDD" id="cd06170">
    <property type="entry name" value="LuxR_C_like"/>
    <property type="match status" value="1"/>
</dbReference>
<protein>
    <submittedName>
        <fullName evidence="3">Response regulator transcription factor</fullName>
    </submittedName>
</protein>
<dbReference type="RefSeq" id="WP_152306896.1">
    <property type="nucleotide sequence ID" value="NZ_CP043617.1"/>
</dbReference>
<dbReference type="AlphaFoldDB" id="A0A5P8NZT3"/>
<dbReference type="SUPFAM" id="SSF46894">
    <property type="entry name" value="C-terminal effector domain of the bipartite response regulators"/>
    <property type="match status" value="1"/>
</dbReference>
<dbReference type="PRINTS" id="PR00038">
    <property type="entry name" value="HTHLUXR"/>
</dbReference>
<dbReference type="PROSITE" id="PS00622">
    <property type="entry name" value="HTH_LUXR_1"/>
    <property type="match status" value="1"/>
</dbReference>
<reference evidence="3 4" key="1">
    <citation type="submission" date="2019-09" db="EMBL/GenBank/DDBJ databases">
        <title>Sulfurimonas gotlandica sp. nov., a chemoautotrophic and psychrotolerant epsilonproteobacterium isolated from a pelagic redoxcline, and an emended description of the genus Sulfurimonas.</title>
        <authorList>
            <person name="Wang S."/>
            <person name="Jiang L."/>
            <person name="Shao S."/>
        </authorList>
    </citation>
    <scope>NUCLEOTIDE SEQUENCE [LARGE SCALE GENOMIC DNA]</scope>
    <source>
        <strain evidence="3 4">GYSZ_1</strain>
    </source>
</reference>
<dbReference type="Gene3D" id="1.10.10.10">
    <property type="entry name" value="Winged helix-like DNA-binding domain superfamily/Winged helix DNA-binding domain"/>
    <property type="match status" value="1"/>
</dbReference>
<keyword evidence="4" id="KW-1185">Reference proteome</keyword>
<dbReference type="InterPro" id="IPR039420">
    <property type="entry name" value="WalR-like"/>
</dbReference>
<organism evidence="3 4">
    <name type="scientific">Sulfurimonas lithotrophica</name>
    <dbReference type="NCBI Taxonomy" id="2590022"/>
    <lineage>
        <taxon>Bacteria</taxon>
        <taxon>Pseudomonadati</taxon>
        <taxon>Campylobacterota</taxon>
        <taxon>Epsilonproteobacteria</taxon>
        <taxon>Campylobacterales</taxon>
        <taxon>Sulfurimonadaceae</taxon>
        <taxon>Sulfurimonas</taxon>
    </lineage>
</organism>
<dbReference type="OrthoDB" id="5343354at2"/>
<keyword evidence="1" id="KW-0238">DNA-binding</keyword>
<name>A0A5P8NZT3_9BACT</name>